<proteinExistence type="predicted"/>
<name>A0A2R4MET0_9HYPH</name>
<dbReference type="RefSeq" id="WP_117395768.1">
    <property type="nucleotide sequence ID" value="NZ_CP021330.1"/>
</dbReference>
<accession>A0A2R4MET0</accession>
<evidence type="ECO:0000256" key="1">
    <source>
        <dbReference type="SAM" id="Phobius"/>
    </source>
</evidence>
<dbReference type="Proteomes" id="UP000258927">
    <property type="component" value="Chromosome"/>
</dbReference>
<evidence type="ECO:0000313" key="2">
    <source>
        <dbReference type="EMBL" id="AVX04522.1"/>
    </source>
</evidence>
<feature type="transmembrane region" description="Helical" evidence="1">
    <location>
        <begin position="25"/>
        <end position="47"/>
    </location>
</feature>
<evidence type="ECO:0000313" key="3">
    <source>
        <dbReference type="Proteomes" id="UP000258927"/>
    </source>
</evidence>
<gene>
    <name evidence="2" type="ORF">MXMO3_01998</name>
</gene>
<dbReference type="KEGG" id="mmyr:MXMO3_01998"/>
<keyword evidence="3" id="KW-1185">Reference proteome</keyword>
<keyword evidence="1" id="KW-1133">Transmembrane helix</keyword>
<dbReference type="STRING" id="1122213.GCA_000423365_02297"/>
<dbReference type="AlphaFoldDB" id="A0A2R4MET0"/>
<sequence length="1155" mass="125843">MRQKKKRAKSPKDTRPLHKKKRVHFSGGFVALIVLTVIILALNVVSFPGVHGLVAQKIEEQLPPGYAADFKKAGLTLREGWIPALNLSELKVWHQQSGAQFVAEDVDLRWFFPAWVSGRPAIEVEVREPHVQLVQDFNGVNLANLEFDEEAVGDTPTVRLQVGAQTGLSVTFSDDGVQLRAGEEDLKVKSDNAWAIEAVNGLEGLLALFAENTADGAYRKLTVTGGRIDVLDRIYQLYRSLDEVELELLAYENGVSMFARFTAAGRRTSGSFFWTPEVNDGRRVSGAFENLDLALIMPFMDDQDGVFALKGGSQLDFDVSFDQEGVYLGQFNVDVTGTLAAIEGDTFPVRSEVAEVEWKPRESRYYLSPTRIEIGQSYADISGEFALGLDEQFGPTVGIGMQLANVYLHPNDMEAPEKTIPNIVFNGWSAPVYGAIGIDKVTIDTGEYSLQADGRVDVLQAGIGLDLAMVARNMDADSLKRLWPYFLAREAREWFVENVTDGRLNTAKMRFDFPVGTIGEKGENKKIPENGLTILGTAQHVSLLPLPGFPTIDIGGTTTIKVKDHFIEMGFDRGTVSDAAGQVEITNAAYLNRNTFPTDQVFEISGDLKGDVSTLISIASKEPLNLLEDFDLDYQPEDLTGAADINVIATISQFGDGKPEGLDYTLNGSVQDFASAAPIEGRDVKEGDLQFTASQAGYQASGRVLVDDVLADLRIEAEDDAEPVITASATLSEEERAKLGFDVSQFVTGPIRVVGRPVGDDIQVAVDLTNAALKFSELGVTKKKGVAGQLNAEIRMAEDSVDVPQIDLRFGDVRIAGELDFHYEKGLTSAKMSTFQLNPGDKAQVELSPIEGGFKVDLSGEQLDLKPMLRRFLGLDQGTSAATSNAEDQVIDISLSLDRALGFYKTTAYNTNGRFVFRGADFRTVNMQTSFGNDKSVSITTNPVQFGRSMVAASNDLGTLLRFVGIYPRLLNGVGSLVLNINDKAGRISGGFTLNDFAIADEEKVALVLGNHRDSRKLIERQNQLRFKQAEIEFNGGDGVITVTKGALDGGTIGGTLRGNIYTGQRQYDLVGTYIPLFGLNNIFQKLPLLGAILGGRDGEGLIGVTFAVRGPLDDPQFSINPASILAPGVFRQIFEFRAQGDPEARRALEQVENQ</sequence>
<dbReference type="EMBL" id="CP021330">
    <property type="protein sequence ID" value="AVX04522.1"/>
    <property type="molecule type" value="Genomic_DNA"/>
</dbReference>
<reference evidence="2 3" key="1">
    <citation type="submission" date="2017-05" db="EMBL/GenBank/DDBJ databases">
        <title>Genome Analysis of Maritalea myrionectae HL2708#5.</title>
        <authorList>
            <consortium name="Cotde Inc.-PKNU"/>
            <person name="Jang D."/>
            <person name="Oh H.-M."/>
        </authorList>
    </citation>
    <scope>NUCLEOTIDE SEQUENCE [LARGE SCALE GENOMIC DNA]</scope>
    <source>
        <strain evidence="2 3">HL2708#5</strain>
    </source>
</reference>
<protein>
    <submittedName>
        <fullName evidence="2">Uncharacterized protein</fullName>
    </submittedName>
</protein>
<keyword evidence="1" id="KW-0812">Transmembrane</keyword>
<organism evidence="2 3">
    <name type="scientific">Maritalea myrionectae</name>
    <dbReference type="NCBI Taxonomy" id="454601"/>
    <lineage>
        <taxon>Bacteria</taxon>
        <taxon>Pseudomonadati</taxon>
        <taxon>Pseudomonadota</taxon>
        <taxon>Alphaproteobacteria</taxon>
        <taxon>Hyphomicrobiales</taxon>
        <taxon>Devosiaceae</taxon>
        <taxon>Maritalea</taxon>
    </lineage>
</organism>
<keyword evidence="1" id="KW-0472">Membrane</keyword>